<accession>A0A1D2J7U1</accession>
<evidence type="ECO:0000256" key="1">
    <source>
        <dbReference type="ARBA" id="ARBA00022729"/>
    </source>
</evidence>
<evidence type="ECO:0000256" key="2">
    <source>
        <dbReference type="SAM" id="SignalP"/>
    </source>
</evidence>
<dbReference type="GO" id="GO:0042546">
    <property type="term" value="P:cell wall biogenesis"/>
    <property type="evidence" value="ECO:0007669"/>
    <property type="project" value="InterPro"/>
</dbReference>
<keyword evidence="1 2" id="KW-0732">Signal</keyword>
<name>A0A1D2J7U1_PARBR</name>
<protein>
    <submittedName>
        <fullName evidence="5">Uncharacterized protein</fullName>
    </submittedName>
</protein>
<dbReference type="PANTHER" id="PTHR28154">
    <property type="entry name" value="CELL WALL SYNTHESIS PROTEIN KNH1-RELATED"/>
    <property type="match status" value="1"/>
</dbReference>
<dbReference type="Proteomes" id="UP000242814">
    <property type="component" value="Unassembled WGS sequence"/>
</dbReference>
<reference evidence="5 6" key="1">
    <citation type="submission" date="2016-06" db="EMBL/GenBank/DDBJ databases">
        <authorList>
            <person name="Kjaerup R.B."/>
            <person name="Dalgaard T.S."/>
            <person name="Juul-Madsen H.R."/>
        </authorList>
    </citation>
    <scope>NUCLEOTIDE SEQUENCE [LARGE SCALE GENOMIC DNA]</scope>
    <source>
        <strain evidence="5 6">Pb300</strain>
    </source>
</reference>
<organism evidence="5 6">
    <name type="scientific">Paracoccidioides brasiliensis</name>
    <dbReference type="NCBI Taxonomy" id="121759"/>
    <lineage>
        <taxon>Eukaryota</taxon>
        <taxon>Fungi</taxon>
        <taxon>Dikarya</taxon>
        <taxon>Ascomycota</taxon>
        <taxon>Pezizomycotina</taxon>
        <taxon>Eurotiomycetes</taxon>
        <taxon>Eurotiomycetidae</taxon>
        <taxon>Onygenales</taxon>
        <taxon>Ajellomycetaceae</taxon>
        <taxon>Paracoccidioides</taxon>
    </lineage>
</organism>
<dbReference type="Pfam" id="PF10342">
    <property type="entry name" value="Kre9_KNH"/>
    <property type="match status" value="1"/>
</dbReference>
<comment type="caution">
    <text evidence="5">The sequence shown here is derived from an EMBL/GenBank/DDBJ whole genome shotgun (WGS) entry which is preliminary data.</text>
</comment>
<evidence type="ECO:0000259" key="4">
    <source>
        <dbReference type="Pfam" id="PF10342"/>
    </source>
</evidence>
<dbReference type="PANTHER" id="PTHR28154:SF1">
    <property type="entry name" value="CELL WALL SYNTHESIS PROTEIN KNH1-RELATED"/>
    <property type="match status" value="1"/>
</dbReference>
<evidence type="ECO:0000313" key="5">
    <source>
        <dbReference type="EMBL" id="ODH16410.1"/>
    </source>
</evidence>
<evidence type="ECO:0000259" key="3">
    <source>
        <dbReference type="Pfam" id="PF05390"/>
    </source>
</evidence>
<dbReference type="Pfam" id="PF05390">
    <property type="entry name" value="Kre9_KNH1_C"/>
    <property type="match status" value="1"/>
</dbReference>
<dbReference type="AlphaFoldDB" id="A0A1D2J7U1"/>
<dbReference type="InterPro" id="IPR018466">
    <property type="entry name" value="Kre9/Knh1-like_N"/>
</dbReference>
<gene>
    <name evidence="5" type="ORF">ACO22_06354</name>
</gene>
<dbReference type="GO" id="GO:0031505">
    <property type="term" value="P:fungal-type cell wall organization"/>
    <property type="evidence" value="ECO:0007669"/>
    <property type="project" value="TreeGrafter"/>
</dbReference>
<dbReference type="GO" id="GO:0006078">
    <property type="term" value="P:(1-&gt;6)-beta-D-glucan biosynthetic process"/>
    <property type="evidence" value="ECO:0007669"/>
    <property type="project" value="InterPro"/>
</dbReference>
<feature type="domain" description="Yeast cell wall synthesis Kre9/Knh1-like N-terminal" evidence="4">
    <location>
        <begin position="25"/>
        <end position="125"/>
    </location>
</feature>
<dbReference type="InterPro" id="IPR008659">
    <property type="entry name" value="Kre9/Knh1_C"/>
</dbReference>
<dbReference type="GO" id="GO:0005576">
    <property type="term" value="C:extracellular region"/>
    <property type="evidence" value="ECO:0007669"/>
    <property type="project" value="TreeGrafter"/>
</dbReference>
<feature type="domain" description="Yeast cell wall synthesis Kre9/Knh1 C-terminal" evidence="3">
    <location>
        <begin position="163"/>
        <end position="239"/>
    </location>
</feature>
<feature type="chain" id="PRO_5008902305" evidence="2">
    <location>
        <begin position="19"/>
        <end position="249"/>
    </location>
</feature>
<dbReference type="EMBL" id="LZYO01000337">
    <property type="protein sequence ID" value="ODH16410.1"/>
    <property type="molecule type" value="Genomic_DNA"/>
</dbReference>
<dbReference type="VEuPathDB" id="FungiDB:PADG_05303"/>
<sequence>MKQQQLLLLTQFVLAASATIEFTAPPAGSVLKGGSVLNVEWRHLGNDTESLASTLFDLKLCAGGNREDSYDCFMFIARGRSFGQGNSVSVPVPANIGGNEPNAYFLQMIIHIPQDPQPVNSQRFTLTDMTGSFDQKLLVGIEDISATTHGPPTFNELRKRQANLPYEEQQGTILYAPPPIQPPTRISLKTAGPLHPTSSFNIATSYLPPATVMTTVTALPTFTVMSIENTAAPAPVDEEMQKFLNRWKD</sequence>
<evidence type="ECO:0000313" key="6">
    <source>
        <dbReference type="Proteomes" id="UP000242814"/>
    </source>
</evidence>
<dbReference type="InterPro" id="IPR045328">
    <property type="entry name" value="Kre9/Knh1"/>
</dbReference>
<dbReference type="VEuPathDB" id="FungiDB:PABG_04678"/>
<feature type="signal peptide" evidence="2">
    <location>
        <begin position="1"/>
        <end position="18"/>
    </location>
</feature>
<proteinExistence type="predicted"/>